<feature type="transmembrane region" description="Helical" evidence="1">
    <location>
        <begin position="170"/>
        <end position="196"/>
    </location>
</feature>
<dbReference type="GO" id="GO:0022857">
    <property type="term" value="F:transmembrane transporter activity"/>
    <property type="evidence" value="ECO:0007669"/>
    <property type="project" value="UniProtKB-UniRule"/>
</dbReference>
<dbReference type="Pfam" id="PF02592">
    <property type="entry name" value="Vut_1"/>
    <property type="match status" value="1"/>
</dbReference>
<dbReference type="GO" id="GO:0005886">
    <property type="term" value="C:plasma membrane"/>
    <property type="evidence" value="ECO:0007669"/>
    <property type="project" value="UniProtKB-SubCell"/>
</dbReference>
<feature type="transmembrane region" description="Helical" evidence="1">
    <location>
        <begin position="127"/>
        <end position="149"/>
    </location>
</feature>
<reference evidence="3" key="1">
    <citation type="submission" date="2016-01" db="EMBL/GenBank/DDBJ databases">
        <authorList>
            <person name="Mitreva M."/>
            <person name="Pepin K.H."/>
            <person name="Mihindukulasuriya K.A."/>
            <person name="Fulton R."/>
            <person name="Fronick C."/>
            <person name="O'Laughlin M."/>
            <person name="Miner T."/>
            <person name="Herter B."/>
            <person name="Rosa B.A."/>
            <person name="Cordes M."/>
            <person name="Tomlinson C."/>
            <person name="Wollam A."/>
            <person name="Palsikar V.B."/>
            <person name="Mardis E.R."/>
            <person name="Wilson R.K."/>
        </authorList>
    </citation>
    <scope>NUCLEOTIDE SEQUENCE [LARGE SCALE GENOMIC DNA]</scope>
    <source>
        <strain evidence="3">CMW8396</strain>
    </source>
</reference>
<keyword evidence="1" id="KW-0472">Membrane</keyword>
<feature type="transmembrane region" description="Helical" evidence="1">
    <location>
        <begin position="202"/>
        <end position="227"/>
    </location>
</feature>
<keyword evidence="1" id="KW-1133">Transmembrane helix</keyword>
<organism evidence="2 3">
    <name type="scientific">Fusobacterium equinum</name>
    <dbReference type="NCBI Taxonomy" id="134605"/>
    <lineage>
        <taxon>Bacteria</taxon>
        <taxon>Fusobacteriati</taxon>
        <taxon>Fusobacteriota</taxon>
        <taxon>Fusobacteriia</taxon>
        <taxon>Fusobacteriales</taxon>
        <taxon>Fusobacteriaceae</taxon>
        <taxon>Fusobacterium</taxon>
    </lineage>
</organism>
<dbReference type="STRING" id="134605.HMPREF3206_01245"/>
<dbReference type="PATRIC" id="fig|134605.3.peg.1231"/>
<keyword evidence="1" id="KW-1003">Cell membrane</keyword>
<gene>
    <name evidence="2" type="ORF">HMPREF3206_01245</name>
</gene>
<proteinExistence type="inferred from homology"/>
<dbReference type="InterPro" id="IPR003744">
    <property type="entry name" value="YhhQ"/>
</dbReference>
<evidence type="ECO:0000313" key="2">
    <source>
        <dbReference type="EMBL" id="KXA13679.1"/>
    </source>
</evidence>
<dbReference type="HAMAP" id="MF_02088">
    <property type="entry name" value="Q_prec_transport"/>
    <property type="match status" value="1"/>
</dbReference>
<sequence length="239" mass="27531">MEVSLEEKEMRNELLWAIMLLCNFICIMVIYYRFGKIGLFAWVPVATILANIQVVMLVRLFGMEVTLGNILYAGGYLVTDLLAENYGKEDAKKAVYLGFFSMIAMTIIMQVAIHFTPSSAGIELFDGVKGVFALMPRLAIASLLAYLISQQHDIWAYEFWRHRFQDRKYIWIRNNASTMVSQLLDSFIFTVVAFYGVFPLPVLWEVFIGTYLIKFLVAICDTPFIYLGEYLKRMGKIQE</sequence>
<feature type="transmembrane region" description="Helical" evidence="1">
    <location>
        <begin position="95"/>
        <end position="115"/>
    </location>
</feature>
<dbReference type="Proteomes" id="UP000070617">
    <property type="component" value="Unassembled WGS sequence"/>
</dbReference>
<comment type="function">
    <text evidence="1">Involved in the import of queuosine (Q) precursors, required for Q precursor salvage.</text>
</comment>
<comment type="caution">
    <text evidence="2">The sequence shown here is derived from an EMBL/GenBank/DDBJ whole genome shotgun (WGS) entry which is preliminary data.</text>
</comment>
<keyword evidence="3" id="KW-1185">Reference proteome</keyword>
<comment type="similarity">
    <text evidence="1">Belongs to the vitamin uptake transporter (VUT/ECF) (TC 2.A.88) family. Q precursor transporter subfamily.</text>
</comment>
<dbReference type="NCBIfam" id="TIGR00697">
    <property type="entry name" value="queuosine precursor transporter"/>
    <property type="match status" value="1"/>
</dbReference>
<keyword evidence="1" id="KW-0812">Transmembrane</keyword>
<comment type="subcellular location">
    <subcellularLocation>
        <location evidence="1">Cell membrane</location>
        <topology evidence="1">Multi-pass membrane protein</topology>
    </subcellularLocation>
</comment>
<dbReference type="EMBL" id="LRPX01000062">
    <property type="protein sequence ID" value="KXA13679.1"/>
    <property type="molecule type" value="Genomic_DNA"/>
</dbReference>
<feature type="transmembrane region" description="Helical" evidence="1">
    <location>
        <begin position="39"/>
        <end position="61"/>
    </location>
</feature>
<evidence type="ECO:0000313" key="3">
    <source>
        <dbReference type="Proteomes" id="UP000070617"/>
    </source>
</evidence>
<accession>A0A133NBL9</accession>
<evidence type="ECO:0000256" key="1">
    <source>
        <dbReference type="HAMAP-Rule" id="MF_02088"/>
    </source>
</evidence>
<feature type="transmembrane region" description="Helical" evidence="1">
    <location>
        <begin position="14"/>
        <end position="32"/>
    </location>
</feature>
<dbReference type="AlphaFoldDB" id="A0A133NBL9"/>
<keyword evidence="1" id="KW-0813">Transport</keyword>
<protein>
    <recommendedName>
        <fullName evidence="1">Probable queuosine precursor transporter</fullName>
        <shortName evidence="1">Q precursor transporter</shortName>
    </recommendedName>
</protein>
<dbReference type="PANTHER" id="PTHR34300">
    <property type="entry name" value="QUEUOSINE PRECURSOR TRANSPORTER-RELATED"/>
    <property type="match status" value="1"/>
</dbReference>
<name>A0A133NBL9_9FUSO</name>
<dbReference type="PANTHER" id="PTHR34300:SF2">
    <property type="entry name" value="QUEUOSINE PRECURSOR TRANSPORTER-RELATED"/>
    <property type="match status" value="1"/>
</dbReference>
<feature type="transmembrane region" description="Helical" evidence="1">
    <location>
        <begin position="67"/>
        <end position="83"/>
    </location>
</feature>